<feature type="region of interest" description="Disordered" evidence="1">
    <location>
        <begin position="238"/>
        <end position="274"/>
    </location>
</feature>
<evidence type="ECO:0000313" key="5">
    <source>
        <dbReference type="Proteomes" id="UP000695562"/>
    </source>
</evidence>
<evidence type="ECO:0000259" key="2">
    <source>
        <dbReference type="PROSITE" id="PS50010"/>
    </source>
</evidence>
<sequence length="996" mass="111147">MDTNSNSSGGGSNRSSLSESTPISSSPSTTSTTTSTLLTTSINNTNGLRKSNTSSLGSNSGAGFMQSCMSFLLRSLTIKKWIEKLLQEEISKDDQDDDVLLFKDLKDGIILCRLMSAIKPDSIPKIHTGTNILNFKIRENIYFFSQALDEIGVSRHFQFSVADLLERKNLLKVLESLEVLADIAMSEYEKPIDQINDDETHFTEKQISLTETILKKLNANYIKRQPLKKLTTNEPKRFTTNLGNSITGPTTSTTGSKLNVSQSKPMTSRITSTPSNIKPKAIQLSPAQIIEKAKPFEKKWIRIQSIIRGHLTRRAYQKRVRFAAYRHNIVKELLATETVYVESLEHALVYFLNPIREESLKLNIKSDQFGLFISNLEVIINYNKNLLEKIKPKVDNWSYSQTIGDVFEQFTLYLKVYTQYVKEYSTLFEAINNLRKNNSKFESFISEKEYSDKPVGSYLILPIQRIPRYTLLLQDLVKNTWSDHLDYKNLTESLKKMQEVATYVNEKKREAENIAKVTEIQNNFIGKFDNLAEPHRRFVFEGNLSVINPNGKESQRVIFLFNDVLIGTKPITSGLVKKKVSLKVKESIRMNLITVRDNSNSNSNSSSSSNGSNSNQPTRITSNLKSNSTSSLINVSSNNNNNNSSSLSSSCNNASNLSTNNKPPVTNKPVPPPRSQATFNVAVPNTTNATPPKTTIGLRTQNSETTTTTTTTNSKPRSQTVFTPSSKDHPPVKMGVPTPITASASLSQERLLMEERKKKQELIIELVDTFGTCILKLLCSTPKEKEQWVNEIKKVHEDIDNRKMVNDDAMKRSQERAGLAKAALSQQYATLRVKGRLYDLSSLKTIVSQEEEDGNSDNGLDSSSGSNNSTPNSNSPNLVGVNNTGERDFQILRRQTIRRSQNPTSKANEGESSASSPSGGTVNSGKMAAKSKEEDSMEDKKGTIGSSWFSSLRKKKKPVPSIQETFGHLETPISPPQSPTLEKNSSNNSVILKQEN</sequence>
<dbReference type="Gene3D" id="2.30.29.30">
    <property type="entry name" value="Pleckstrin-homology domain (PH domain)/Phosphotyrosine-binding domain (PTB)"/>
    <property type="match status" value="1"/>
</dbReference>
<dbReference type="CDD" id="cd00014">
    <property type="entry name" value="CH_SF"/>
    <property type="match status" value="1"/>
</dbReference>
<feature type="compositionally biased region" description="Polar residues" evidence="1">
    <location>
        <begin position="713"/>
        <end position="725"/>
    </location>
</feature>
<dbReference type="AlphaFoldDB" id="A0A8J4PYE4"/>
<dbReference type="CDD" id="cd00160">
    <property type="entry name" value="RhoGEF"/>
    <property type="match status" value="1"/>
</dbReference>
<evidence type="ECO:0000256" key="1">
    <source>
        <dbReference type="SAM" id="MobiDB-lite"/>
    </source>
</evidence>
<gene>
    <name evidence="4" type="ORF">CYY_004325</name>
</gene>
<dbReference type="PROSITE" id="PS50010">
    <property type="entry name" value="DH_2"/>
    <property type="match status" value="1"/>
</dbReference>
<dbReference type="PANTHER" id="PTHR12673">
    <property type="entry name" value="FACIOGENITAL DYSPLASIA PROTEIN"/>
    <property type="match status" value="1"/>
</dbReference>
<evidence type="ECO:0008006" key="6">
    <source>
        <dbReference type="Google" id="ProtNLM"/>
    </source>
</evidence>
<dbReference type="Pfam" id="PF00621">
    <property type="entry name" value="RhoGEF"/>
    <property type="match status" value="1"/>
</dbReference>
<feature type="domain" description="Calponin-homology (CH)" evidence="3">
    <location>
        <begin position="72"/>
        <end position="185"/>
    </location>
</feature>
<dbReference type="InterPro" id="IPR001849">
    <property type="entry name" value="PH_domain"/>
</dbReference>
<feature type="compositionally biased region" description="Low complexity" evidence="1">
    <location>
        <begin position="910"/>
        <end position="924"/>
    </location>
</feature>
<dbReference type="SUPFAM" id="SSF47576">
    <property type="entry name" value="Calponin-homology domain, CH-domain"/>
    <property type="match status" value="1"/>
</dbReference>
<dbReference type="PROSITE" id="PS50096">
    <property type="entry name" value="IQ"/>
    <property type="match status" value="1"/>
</dbReference>
<dbReference type="Gene3D" id="1.10.418.10">
    <property type="entry name" value="Calponin-like domain"/>
    <property type="match status" value="1"/>
</dbReference>
<dbReference type="Gene3D" id="1.20.900.10">
    <property type="entry name" value="Dbl homology (DH) domain"/>
    <property type="match status" value="1"/>
</dbReference>
<feature type="compositionally biased region" description="Low complexity" evidence="1">
    <location>
        <begin position="856"/>
        <end position="878"/>
    </location>
</feature>
<feature type="compositionally biased region" description="Low complexity" evidence="1">
    <location>
        <begin position="677"/>
        <end position="695"/>
    </location>
</feature>
<dbReference type="Pfam" id="PF00307">
    <property type="entry name" value="CH"/>
    <property type="match status" value="1"/>
</dbReference>
<feature type="region of interest" description="Disordered" evidence="1">
    <location>
        <begin position="1"/>
        <end position="36"/>
    </location>
</feature>
<comment type="caution">
    <text evidence="4">The sequence shown here is derived from an EMBL/GenBank/DDBJ whole genome shotgun (WGS) entry which is preliminary data.</text>
</comment>
<dbReference type="OrthoDB" id="660555at2759"/>
<dbReference type="SMART" id="SM00033">
    <property type="entry name" value="CH"/>
    <property type="match status" value="1"/>
</dbReference>
<protein>
    <recommendedName>
        <fullName evidence="6">Pleckstrin domain-containing protein</fullName>
    </recommendedName>
</protein>
<feature type="compositionally biased region" description="Polar residues" evidence="1">
    <location>
        <begin position="979"/>
        <end position="996"/>
    </location>
</feature>
<reference evidence="4" key="1">
    <citation type="submission" date="2020-01" db="EMBL/GenBank/DDBJ databases">
        <title>Development of genomics and gene disruption for Polysphondylium violaceum indicates a role for the polyketide synthase stlB in stalk morphogenesis.</title>
        <authorList>
            <person name="Narita B."/>
            <person name="Kawabe Y."/>
            <person name="Kin K."/>
            <person name="Saito T."/>
            <person name="Gibbs R."/>
            <person name="Kuspa A."/>
            <person name="Muzny D."/>
            <person name="Queller D."/>
            <person name="Richards S."/>
            <person name="Strassman J."/>
            <person name="Sucgang R."/>
            <person name="Worley K."/>
            <person name="Schaap P."/>
        </authorList>
    </citation>
    <scope>NUCLEOTIDE SEQUENCE</scope>
    <source>
        <strain evidence="4">QSvi11</strain>
    </source>
</reference>
<dbReference type="PROSITE" id="PS50021">
    <property type="entry name" value="CH"/>
    <property type="match status" value="1"/>
</dbReference>
<dbReference type="InterPro" id="IPR036872">
    <property type="entry name" value="CH_dom_sf"/>
</dbReference>
<feature type="compositionally biased region" description="Polar residues" evidence="1">
    <location>
        <begin position="257"/>
        <end position="274"/>
    </location>
</feature>
<dbReference type="InterPro" id="IPR035899">
    <property type="entry name" value="DBL_dom_sf"/>
</dbReference>
<dbReference type="GO" id="GO:0005085">
    <property type="term" value="F:guanyl-nucleotide exchange factor activity"/>
    <property type="evidence" value="ECO:0007669"/>
    <property type="project" value="InterPro"/>
</dbReference>
<dbReference type="InterPro" id="IPR000219">
    <property type="entry name" value="DH_dom"/>
</dbReference>
<proteinExistence type="predicted"/>
<feature type="compositionally biased region" description="Polar residues" evidence="1">
    <location>
        <begin position="898"/>
        <end position="907"/>
    </location>
</feature>
<feature type="region of interest" description="Disordered" evidence="1">
    <location>
        <begin position="849"/>
        <end position="996"/>
    </location>
</feature>
<feature type="compositionally biased region" description="Low complexity" evidence="1">
    <location>
        <begin position="243"/>
        <end position="256"/>
    </location>
</feature>
<feature type="compositionally biased region" description="Basic and acidic residues" evidence="1">
    <location>
        <begin position="930"/>
        <end position="942"/>
    </location>
</feature>
<dbReference type="SUPFAM" id="SSF50729">
    <property type="entry name" value="PH domain-like"/>
    <property type="match status" value="1"/>
</dbReference>
<dbReference type="InterPro" id="IPR001715">
    <property type="entry name" value="CH_dom"/>
</dbReference>
<feature type="domain" description="DH" evidence="2">
    <location>
        <begin position="325"/>
        <end position="507"/>
    </location>
</feature>
<evidence type="ECO:0000259" key="3">
    <source>
        <dbReference type="PROSITE" id="PS50021"/>
    </source>
</evidence>
<dbReference type="InterPro" id="IPR055251">
    <property type="entry name" value="SOS1_NGEF_PH"/>
</dbReference>
<dbReference type="Pfam" id="PF22697">
    <property type="entry name" value="SOS1_NGEF_PH"/>
    <property type="match status" value="1"/>
</dbReference>
<dbReference type="Proteomes" id="UP000695562">
    <property type="component" value="Unassembled WGS sequence"/>
</dbReference>
<dbReference type="SMART" id="SM00233">
    <property type="entry name" value="PH"/>
    <property type="match status" value="1"/>
</dbReference>
<dbReference type="InterPro" id="IPR011993">
    <property type="entry name" value="PH-like_dom_sf"/>
</dbReference>
<dbReference type="SUPFAM" id="SSF48065">
    <property type="entry name" value="DBL homology domain (DH-domain)"/>
    <property type="match status" value="1"/>
</dbReference>
<dbReference type="PRINTS" id="PR00888">
    <property type="entry name" value="SM22CALPONIN"/>
</dbReference>
<keyword evidence="5" id="KW-1185">Reference proteome</keyword>
<feature type="compositionally biased region" description="Low complexity" evidence="1">
    <location>
        <begin position="598"/>
        <end position="668"/>
    </location>
</feature>
<accession>A0A8J4PYE4</accession>
<name>A0A8J4PYE4_9MYCE</name>
<dbReference type="EMBL" id="AJWJ01000151">
    <property type="protein sequence ID" value="KAF2074349.1"/>
    <property type="molecule type" value="Genomic_DNA"/>
</dbReference>
<dbReference type="GO" id="GO:0005737">
    <property type="term" value="C:cytoplasm"/>
    <property type="evidence" value="ECO:0007669"/>
    <property type="project" value="TreeGrafter"/>
</dbReference>
<dbReference type="InterPro" id="IPR051092">
    <property type="entry name" value="FYVE_RhoGEF_PH"/>
</dbReference>
<feature type="region of interest" description="Disordered" evidence="1">
    <location>
        <begin position="595"/>
        <end position="739"/>
    </location>
</feature>
<dbReference type="SMART" id="SM00325">
    <property type="entry name" value="RhoGEF"/>
    <property type="match status" value="1"/>
</dbReference>
<dbReference type="PANTHER" id="PTHR12673:SF124">
    <property type="entry name" value="PLECKSTRIN DOMAIN-CONTAINING PROTEIN"/>
    <property type="match status" value="1"/>
</dbReference>
<organism evidence="4 5">
    <name type="scientific">Polysphondylium violaceum</name>
    <dbReference type="NCBI Taxonomy" id="133409"/>
    <lineage>
        <taxon>Eukaryota</taxon>
        <taxon>Amoebozoa</taxon>
        <taxon>Evosea</taxon>
        <taxon>Eumycetozoa</taxon>
        <taxon>Dictyostelia</taxon>
        <taxon>Dictyosteliales</taxon>
        <taxon>Dictyosteliaceae</taxon>
        <taxon>Polysphondylium</taxon>
    </lineage>
</organism>
<evidence type="ECO:0000313" key="4">
    <source>
        <dbReference type="EMBL" id="KAF2074349.1"/>
    </source>
</evidence>
<dbReference type="InterPro" id="IPR003096">
    <property type="entry name" value="SM22_calponin"/>
</dbReference>